<sequence>MSLIVYEQRRVAHAERFVALEYQMCDFCPDGLSPGRSPDRLDALVWALTALLIDEQGETRIRGI</sequence>
<accession>A0ABV2H099</accession>
<evidence type="ECO:0000313" key="1">
    <source>
        <dbReference type="EMBL" id="MET3583962.1"/>
    </source>
</evidence>
<dbReference type="Proteomes" id="UP001549031">
    <property type="component" value="Unassembled WGS sequence"/>
</dbReference>
<proteinExistence type="predicted"/>
<reference evidence="1 2" key="1">
    <citation type="submission" date="2024-06" db="EMBL/GenBank/DDBJ databases">
        <title>Genomic Encyclopedia of Type Strains, Phase IV (KMG-IV): sequencing the most valuable type-strain genomes for metagenomic binning, comparative biology and taxonomic classification.</title>
        <authorList>
            <person name="Goeker M."/>
        </authorList>
    </citation>
    <scope>NUCLEOTIDE SEQUENCE [LARGE SCALE GENOMIC DNA]</scope>
    <source>
        <strain evidence="1 2">DSM 105042</strain>
    </source>
</reference>
<dbReference type="EMBL" id="JBEPLJ010000001">
    <property type="protein sequence ID" value="MET3583962.1"/>
    <property type="molecule type" value="Genomic_DNA"/>
</dbReference>
<evidence type="ECO:0000313" key="2">
    <source>
        <dbReference type="Proteomes" id="UP001549031"/>
    </source>
</evidence>
<gene>
    <name evidence="1" type="ORF">ABID21_000054</name>
</gene>
<keyword evidence="2" id="KW-1185">Reference proteome</keyword>
<comment type="caution">
    <text evidence="1">The sequence shown here is derived from an EMBL/GenBank/DDBJ whole genome shotgun (WGS) entry which is preliminary data.</text>
</comment>
<organism evidence="1 2">
    <name type="scientific">Pseudorhizobium tarimense</name>
    <dbReference type="NCBI Taxonomy" id="1079109"/>
    <lineage>
        <taxon>Bacteria</taxon>
        <taxon>Pseudomonadati</taxon>
        <taxon>Pseudomonadota</taxon>
        <taxon>Alphaproteobacteria</taxon>
        <taxon>Hyphomicrobiales</taxon>
        <taxon>Rhizobiaceae</taxon>
        <taxon>Rhizobium/Agrobacterium group</taxon>
        <taxon>Pseudorhizobium</taxon>
    </lineage>
</organism>
<name>A0ABV2H099_9HYPH</name>
<protein>
    <submittedName>
        <fullName evidence="1">Phage terminase large subunit-like protein</fullName>
    </submittedName>
</protein>